<gene>
    <name evidence="1" type="ORF">IDJ77_00905</name>
</gene>
<name>A0ABR7WJ55_9SPHI</name>
<organism evidence="1 2">
    <name type="scientific">Mucilaginibacter pankratovii</name>
    <dbReference type="NCBI Taxonomy" id="2772110"/>
    <lineage>
        <taxon>Bacteria</taxon>
        <taxon>Pseudomonadati</taxon>
        <taxon>Bacteroidota</taxon>
        <taxon>Sphingobacteriia</taxon>
        <taxon>Sphingobacteriales</taxon>
        <taxon>Sphingobacteriaceae</taxon>
        <taxon>Mucilaginibacter</taxon>
    </lineage>
</organism>
<keyword evidence="2" id="KW-1185">Reference proteome</keyword>
<comment type="caution">
    <text evidence="1">The sequence shown here is derived from an EMBL/GenBank/DDBJ whole genome shotgun (WGS) entry which is preliminary data.</text>
</comment>
<dbReference type="Proteomes" id="UP000606600">
    <property type="component" value="Unassembled WGS sequence"/>
</dbReference>
<accession>A0ABR7WJ55</accession>
<dbReference type="RefSeq" id="WP_191187040.1">
    <property type="nucleotide sequence ID" value="NZ_JACWMY010000001.1"/>
</dbReference>
<protein>
    <submittedName>
        <fullName evidence="1">DUF4249 domain-containing protein</fullName>
    </submittedName>
</protein>
<evidence type="ECO:0000313" key="2">
    <source>
        <dbReference type="Proteomes" id="UP000606600"/>
    </source>
</evidence>
<dbReference type="InterPro" id="IPR025345">
    <property type="entry name" value="DUF4249"/>
</dbReference>
<proteinExistence type="predicted"/>
<reference evidence="1 2" key="1">
    <citation type="submission" date="2020-09" db="EMBL/GenBank/DDBJ databases">
        <title>Novel species of Mucilaginibacter isolated from a glacier on the Tibetan Plateau.</title>
        <authorList>
            <person name="Liu Q."/>
            <person name="Xin Y.-H."/>
        </authorList>
    </citation>
    <scope>NUCLEOTIDE SEQUENCE [LARGE SCALE GENOMIC DNA]</scope>
    <source>
        <strain evidence="1 2">ZT4R22</strain>
    </source>
</reference>
<dbReference type="Pfam" id="PF14054">
    <property type="entry name" value="DUF4249"/>
    <property type="match status" value="1"/>
</dbReference>
<sequence length="388" mass="43373">MNKNIKYLSYLVVLLVAFSCKKPYLPDLAATANNYLVVEGFINGGNDSTFIKLSRTVNLANSVTTAPERGAGVTVEGNGKTYQLNEIKAGVYTALPLNLDVSQKYHLRIRLANGKEYLSDDSEVKVTPPVDTVTYQTKSDGLHIYASAHDPANNTRYYRWEYNETWLFHSKYISNYKVMNGDVVPRTVDEQIFTCFANHTSSTVALASTTKLASDVVSNAPITNIIPSSEKISMRYSILVKQYALTKEAFDFWENLRKNTESLGSIFDALPSEIKGNVHNTANAEEPVIGFVSVGTMSTKRIFINRDDLPREWMLQYPYDCSQDSTLYLNPTTKSNDVAAYIISGIYLPTYAITGPMGGPAIGYGRASYQCADCTLRGYKRRPDFWRD</sequence>
<dbReference type="EMBL" id="JACWMY010000001">
    <property type="protein sequence ID" value="MBD1362353.1"/>
    <property type="molecule type" value="Genomic_DNA"/>
</dbReference>
<evidence type="ECO:0000313" key="1">
    <source>
        <dbReference type="EMBL" id="MBD1362353.1"/>
    </source>
</evidence>
<dbReference type="PROSITE" id="PS51257">
    <property type="entry name" value="PROKAR_LIPOPROTEIN"/>
    <property type="match status" value="1"/>
</dbReference>